<evidence type="ECO:0000313" key="2">
    <source>
        <dbReference type="Proteomes" id="UP000095558"/>
    </source>
</evidence>
<dbReference type="RefSeq" id="WP_055277995.1">
    <property type="nucleotide sequence ID" value="NZ_CYYT01000073.1"/>
</dbReference>
<protein>
    <submittedName>
        <fullName evidence="1">Mobilisation protein</fullName>
    </submittedName>
</protein>
<dbReference type="InterPro" id="IPR053842">
    <property type="entry name" value="NikA-like"/>
</dbReference>
<dbReference type="OrthoDB" id="1645362at2"/>
<name>A0A174IRN3_9CLOT</name>
<dbReference type="Pfam" id="PF21983">
    <property type="entry name" value="NikA-like"/>
    <property type="match status" value="1"/>
</dbReference>
<sequence length="106" mass="12655">MKSEKVKRLNCRVSEDEYKRFEKKVEKSKLTKSEFMRKAILEKEIIVIDDIKELVLEMKAIGINLNQLTRKVNSGEIENIKELQEMKIELDYVWREVLQALKKVNE</sequence>
<dbReference type="EMBL" id="CYZV01000076">
    <property type="protein sequence ID" value="CUO89101.1"/>
    <property type="molecule type" value="Genomic_DNA"/>
</dbReference>
<reference evidence="1 2" key="1">
    <citation type="submission" date="2015-09" db="EMBL/GenBank/DDBJ databases">
        <authorList>
            <consortium name="Pathogen Informatics"/>
        </authorList>
    </citation>
    <scope>NUCLEOTIDE SEQUENCE [LARGE SCALE GENOMIC DNA]</scope>
    <source>
        <strain evidence="1 2">2789STDY5834855</strain>
    </source>
</reference>
<organism evidence="1 2">
    <name type="scientific">Clostridium disporicum</name>
    <dbReference type="NCBI Taxonomy" id="84024"/>
    <lineage>
        <taxon>Bacteria</taxon>
        <taxon>Bacillati</taxon>
        <taxon>Bacillota</taxon>
        <taxon>Clostridia</taxon>
        <taxon>Eubacteriales</taxon>
        <taxon>Clostridiaceae</taxon>
        <taxon>Clostridium</taxon>
    </lineage>
</organism>
<dbReference type="Proteomes" id="UP000095558">
    <property type="component" value="Unassembled WGS sequence"/>
</dbReference>
<evidence type="ECO:0000313" key="1">
    <source>
        <dbReference type="EMBL" id="CUO89101.1"/>
    </source>
</evidence>
<proteinExistence type="predicted"/>
<gene>
    <name evidence="1" type="ORF">ERS852470_03648</name>
</gene>
<accession>A0A174IRN3</accession>
<dbReference type="AlphaFoldDB" id="A0A174IRN3"/>